<name>A0A0W0FNV1_MONRR</name>
<protein>
    <submittedName>
        <fullName evidence="2">Uncharacterized protein</fullName>
    </submittedName>
</protein>
<organism evidence="2 3">
    <name type="scientific">Moniliophthora roreri</name>
    <name type="common">Frosty pod rot fungus</name>
    <name type="synonym">Monilia roreri</name>
    <dbReference type="NCBI Taxonomy" id="221103"/>
    <lineage>
        <taxon>Eukaryota</taxon>
        <taxon>Fungi</taxon>
        <taxon>Dikarya</taxon>
        <taxon>Basidiomycota</taxon>
        <taxon>Agaricomycotina</taxon>
        <taxon>Agaricomycetes</taxon>
        <taxon>Agaricomycetidae</taxon>
        <taxon>Agaricales</taxon>
        <taxon>Marasmiineae</taxon>
        <taxon>Marasmiaceae</taxon>
        <taxon>Moniliophthora</taxon>
    </lineage>
</organism>
<keyword evidence="1" id="KW-0812">Transmembrane</keyword>
<evidence type="ECO:0000256" key="1">
    <source>
        <dbReference type="SAM" id="Phobius"/>
    </source>
</evidence>
<proteinExistence type="predicted"/>
<gene>
    <name evidence="2" type="ORF">WG66_9455</name>
</gene>
<reference evidence="2 3" key="1">
    <citation type="submission" date="2015-12" db="EMBL/GenBank/DDBJ databases">
        <title>Draft genome sequence of Moniliophthora roreri, the causal agent of frosty pod rot of cacao.</title>
        <authorList>
            <person name="Aime M.C."/>
            <person name="Diaz-Valderrama J.R."/>
            <person name="Kijpornyongpan T."/>
            <person name="Phillips-Mora W."/>
        </authorList>
    </citation>
    <scope>NUCLEOTIDE SEQUENCE [LARGE SCALE GENOMIC DNA]</scope>
    <source>
        <strain evidence="2 3">MCA 2952</strain>
    </source>
</reference>
<keyword evidence="1" id="KW-0472">Membrane</keyword>
<dbReference type="AlphaFoldDB" id="A0A0W0FNV1"/>
<keyword evidence="1" id="KW-1133">Transmembrane helix</keyword>
<accession>A0A0W0FNV1</accession>
<sequence length="58" mass="6479">MLTKYLAQLHSLVILTARFINIIILAQMKSSVICVYLCHKLQSASRTVTDTFVIPLTG</sequence>
<dbReference type="EMBL" id="LATX01001795">
    <property type="protein sequence ID" value="KTB37965.1"/>
    <property type="molecule type" value="Genomic_DNA"/>
</dbReference>
<dbReference type="Proteomes" id="UP000054988">
    <property type="component" value="Unassembled WGS sequence"/>
</dbReference>
<comment type="caution">
    <text evidence="2">The sequence shown here is derived from an EMBL/GenBank/DDBJ whole genome shotgun (WGS) entry which is preliminary data.</text>
</comment>
<evidence type="ECO:0000313" key="3">
    <source>
        <dbReference type="Proteomes" id="UP000054988"/>
    </source>
</evidence>
<feature type="transmembrane region" description="Helical" evidence="1">
    <location>
        <begin position="12"/>
        <end position="38"/>
    </location>
</feature>
<evidence type="ECO:0000313" key="2">
    <source>
        <dbReference type="EMBL" id="KTB37965.1"/>
    </source>
</evidence>